<dbReference type="Proteomes" id="UP000321595">
    <property type="component" value="Chromosome"/>
</dbReference>
<dbReference type="EMBL" id="CP042467">
    <property type="protein sequence ID" value="QED26974.1"/>
    <property type="molecule type" value="Genomic_DNA"/>
</dbReference>
<organism evidence="2 3">
    <name type="scientific">Microvenator marinus</name>
    <dbReference type="NCBI Taxonomy" id="2600177"/>
    <lineage>
        <taxon>Bacteria</taxon>
        <taxon>Deltaproteobacteria</taxon>
        <taxon>Bradymonadales</taxon>
        <taxon>Microvenatoraceae</taxon>
        <taxon>Microvenator</taxon>
    </lineage>
</organism>
<accession>A0A5B8XMW0</accession>
<dbReference type="GO" id="GO:0005509">
    <property type="term" value="F:calcium ion binding"/>
    <property type="evidence" value="ECO:0007669"/>
    <property type="project" value="InterPro"/>
</dbReference>
<dbReference type="InterPro" id="IPR028974">
    <property type="entry name" value="TSP_type-3_rpt"/>
</dbReference>
<protein>
    <submittedName>
        <fullName evidence="2">Uncharacterized protein</fullName>
    </submittedName>
</protein>
<feature type="compositionally biased region" description="Acidic residues" evidence="1">
    <location>
        <begin position="90"/>
        <end position="133"/>
    </location>
</feature>
<sequence length="560" mass="59219">MKYWMILAVLLAACSDAPLKKGPGTPDVDMNEADQAEDMSELDMEDMAFPDMPDDMGLDDMDSPDMEVDFAQPDMPDDMEPDLPPLIDPAGDEDSDGLTNEEEGAPGQDTDGDGIPDYLDLDSDNDGLSDPDELAAGTSPLTSDTDGDGEWDVLEVNANTDPLDDSSNLRAQGIVVVMMAPDQPRLSPVDVSLKPRIQDADVYLSMDASGSMFDDFQVVEQVLQGVHDSLLCEDNGTNCVADEQCNSGMCSLAGFCVDSNLPCVERSLHWGFGRWVELDSFQNVSSVNGNIAATVAAIDPGSASGAYESITQPIACVADGVNCTNSDKNCAAGGVGCGGFRPAAFKTYLHISDAREQCDDSTDPAYLQRCSTFTPNFAGSELARQNINFAALYDDTDTGTSNPTPATTLNAVALAAGSVDSQGLPFVYSWAASGFGAMLPLAIRGVLERHEFEARGAIVEQGGDAGDIGDFLVRLEADTTSNGCAVLATEDSDNDTYPETFPAVVAGTNLCWKLEFAPNTLVPRNASLQEIRGSFQTQGADGTTASRPLLLIVPPIVGQP</sequence>
<name>A0A5B8XMW0_9DELT</name>
<dbReference type="SUPFAM" id="SSF103647">
    <property type="entry name" value="TSP type-3 repeat"/>
    <property type="match status" value="1"/>
</dbReference>
<keyword evidence="3" id="KW-1185">Reference proteome</keyword>
<reference evidence="2 3" key="1">
    <citation type="submission" date="2019-08" db="EMBL/GenBank/DDBJ databases">
        <authorList>
            <person name="Liang Q."/>
        </authorList>
    </citation>
    <scope>NUCLEOTIDE SEQUENCE [LARGE SCALE GENOMIC DNA]</scope>
    <source>
        <strain evidence="2 3">V1718</strain>
    </source>
</reference>
<dbReference type="RefSeq" id="WP_146958659.1">
    <property type="nucleotide sequence ID" value="NZ_CP042467.1"/>
</dbReference>
<proteinExistence type="predicted"/>
<dbReference type="KEGG" id="bbae:FRD01_06905"/>
<gene>
    <name evidence="2" type="ORF">FRD01_06905</name>
</gene>
<evidence type="ECO:0000256" key="1">
    <source>
        <dbReference type="SAM" id="MobiDB-lite"/>
    </source>
</evidence>
<evidence type="ECO:0000313" key="3">
    <source>
        <dbReference type="Proteomes" id="UP000321595"/>
    </source>
</evidence>
<dbReference type="AlphaFoldDB" id="A0A5B8XMW0"/>
<dbReference type="OrthoDB" id="5488153at2"/>
<feature type="region of interest" description="Disordered" evidence="1">
    <location>
        <begin position="17"/>
        <end position="150"/>
    </location>
</feature>
<feature type="compositionally biased region" description="Acidic residues" evidence="1">
    <location>
        <begin position="29"/>
        <end position="68"/>
    </location>
</feature>
<evidence type="ECO:0000313" key="2">
    <source>
        <dbReference type="EMBL" id="QED26974.1"/>
    </source>
</evidence>